<dbReference type="InterPro" id="IPR045170">
    <property type="entry name" value="MTOX"/>
</dbReference>
<keyword evidence="5" id="KW-0560">Oxidoreductase</keyword>
<comment type="cofactor">
    <cofactor evidence="1">
        <name>FAD</name>
        <dbReference type="ChEBI" id="CHEBI:57692"/>
    </cofactor>
</comment>
<evidence type="ECO:0000313" key="8">
    <source>
        <dbReference type="EMBL" id="KZZ90913.1"/>
    </source>
</evidence>
<keyword evidence="3" id="KW-0285">Flavoprotein</keyword>
<evidence type="ECO:0000256" key="1">
    <source>
        <dbReference type="ARBA" id="ARBA00001974"/>
    </source>
</evidence>
<evidence type="ECO:0000313" key="9">
    <source>
        <dbReference type="Proteomes" id="UP000242877"/>
    </source>
</evidence>
<evidence type="ECO:0000256" key="6">
    <source>
        <dbReference type="SAM" id="Phobius"/>
    </source>
</evidence>
<protein>
    <submittedName>
        <fullName evidence="8">Fructosyl amino acid oxidasesarcosine oxidase</fullName>
    </submittedName>
</protein>
<evidence type="ECO:0000259" key="7">
    <source>
        <dbReference type="Pfam" id="PF01266"/>
    </source>
</evidence>
<reference evidence="8 9" key="1">
    <citation type="journal article" date="2016" name="Genome Biol. Evol.">
        <title>Divergent and convergent evolution of fungal pathogenicity.</title>
        <authorList>
            <person name="Shang Y."/>
            <person name="Xiao G."/>
            <person name="Zheng P."/>
            <person name="Cen K."/>
            <person name="Zhan S."/>
            <person name="Wang C."/>
        </authorList>
    </citation>
    <scope>NUCLEOTIDE SEQUENCE [LARGE SCALE GENOMIC DNA]</scope>
    <source>
        <strain evidence="8 9">ARSEF 7405</strain>
    </source>
</reference>
<evidence type="ECO:0000256" key="4">
    <source>
        <dbReference type="ARBA" id="ARBA00022827"/>
    </source>
</evidence>
<dbReference type="Proteomes" id="UP000242877">
    <property type="component" value="Unassembled WGS sequence"/>
</dbReference>
<proteinExistence type="inferred from homology"/>
<feature type="transmembrane region" description="Helical" evidence="6">
    <location>
        <begin position="6"/>
        <end position="28"/>
    </location>
</feature>
<dbReference type="SUPFAM" id="SSF54373">
    <property type="entry name" value="FAD-linked reductases, C-terminal domain"/>
    <property type="match status" value="1"/>
</dbReference>
<dbReference type="VEuPathDB" id="FungiDB:AAP_03554"/>
<dbReference type="PANTHER" id="PTHR10961">
    <property type="entry name" value="PEROXISOMAL SARCOSINE OXIDASE"/>
    <property type="match status" value="1"/>
</dbReference>
<keyword evidence="6" id="KW-0472">Membrane</keyword>
<dbReference type="Gene3D" id="3.30.9.10">
    <property type="entry name" value="D-Amino Acid Oxidase, subunit A, domain 2"/>
    <property type="match status" value="1"/>
</dbReference>
<dbReference type="AlphaFoldDB" id="A0A162IAX1"/>
<sequence>MLTSTALPDSILIVGGGVFGLSTALALVNRERNYHGKITVVEAGPIPNPDGSSVDASRIIRADYAKPAYAKLATEAVSKWRTTEWGADGRFTQSGLFLFATKSDEGYGVDYCKQGYDNVLSLGNDVVEKAQTPEDIARIAPGYSNSNIDPVAAYINWTSGWAHAEKSVQYAKELLDKTGRVTFVQAAVKQLLVKQIAGKDTVYGVELVGGDRITADLTMLATGAWSGALIDLRGRAEATGQSVAFISITDEEQARLKDMPVMLDIGSGMFVIPPEDNKLKIARHGFGYRNPVRTVAPLGAETPVITTSVARSNAPLPLEGENACREGLRMLCPHLADRPFSKTRVCWYTDTPTGDFIISYHPKYAGLFIATGGSGHGFKFLPIIGEKIVDIMEVNPSSAMTEAVHARDSQTYLLQILTYLGPTSLP</sequence>
<keyword evidence="9" id="KW-1185">Reference proteome</keyword>
<dbReference type="OrthoDB" id="2219495at2759"/>
<dbReference type="PANTHER" id="PTHR10961:SF46">
    <property type="entry name" value="PEROXISOMAL SARCOSINE OXIDASE"/>
    <property type="match status" value="1"/>
</dbReference>
<keyword evidence="4" id="KW-0274">FAD</keyword>
<dbReference type="GO" id="GO:0008115">
    <property type="term" value="F:sarcosine oxidase activity"/>
    <property type="evidence" value="ECO:0007669"/>
    <property type="project" value="TreeGrafter"/>
</dbReference>
<dbReference type="GO" id="GO:0004657">
    <property type="term" value="F:proline dehydrogenase activity"/>
    <property type="evidence" value="ECO:0007669"/>
    <property type="project" value="TreeGrafter"/>
</dbReference>
<dbReference type="SUPFAM" id="SSF51905">
    <property type="entry name" value="FAD/NAD(P)-binding domain"/>
    <property type="match status" value="1"/>
</dbReference>
<comment type="caution">
    <text evidence="8">The sequence shown here is derived from an EMBL/GenBank/DDBJ whole genome shotgun (WGS) entry which is preliminary data.</text>
</comment>
<keyword evidence="6" id="KW-1133">Transmembrane helix</keyword>
<accession>A0A162IAX1</accession>
<dbReference type="InterPro" id="IPR036188">
    <property type="entry name" value="FAD/NAD-bd_sf"/>
</dbReference>
<dbReference type="EMBL" id="AZGZ01000015">
    <property type="protein sequence ID" value="KZZ90913.1"/>
    <property type="molecule type" value="Genomic_DNA"/>
</dbReference>
<dbReference type="GO" id="GO:0050660">
    <property type="term" value="F:flavin adenine dinucleotide binding"/>
    <property type="evidence" value="ECO:0007669"/>
    <property type="project" value="InterPro"/>
</dbReference>
<keyword evidence="6" id="KW-0812">Transmembrane</keyword>
<name>A0A162IAX1_9EURO</name>
<comment type="similarity">
    <text evidence="2">Belongs to the MSOX/MTOX family.</text>
</comment>
<evidence type="ECO:0000256" key="5">
    <source>
        <dbReference type="ARBA" id="ARBA00023002"/>
    </source>
</evidence>
<dbReference type="GO" id="GO:0050031">
    <property type="term" value="F:L-pipecolate oxidase activity"/>
    <property type="evidence" value="ECO:0007669"/>
    <property type="project" value="TreeGrafter"/>
</dbReference>
<dbReference type="Gene3D" id="3.50.50.60">
    <property type="entry name" value="FAD/NAD(P)-binding domain"/>
    <property type="match status" value="1"/>
</dbReference>
<evidence type="ECO:0000256" key="2">
    <source>
        <dbReference type="ARBA" id="ARBA00010989"/>
    </source>
</evidence>
<evidence type="ECO:0000256" key="3">
    <source>
        <dbReference type="ARBA" id="ARBA00022630"/>
    </source>
</evidence>
<gene>
    <name evidence="8" type="ORF">AAP_03554</name>
</gene>
<dbReference type="InterPro" id="IPR006076">
    <property type="entry name" value="FAD-dep_OxRdtase"/>
</dbReference>
<organism evidence="8 9">
    <name type="scientific">Ascosphaera apis ARSEF 7405</name>
    <dbReference type="NCBI Taxonomy" id="392613"/>
    <lineage>
        <taxon>Eukaryota</taxon>
        <taxon>Fungi</taxon>
        <taxon>Dikarya</taxon>
        <taxon>Ascomycota</taxon>
        <taxon>Pezizomycotina</taxon>
        <taxon>Eurotiomycetes</taxon>
        <taxon>Eurotiomycetidae</taxon>
        <taxon>Onygenales</taxon>
        <taxon>Ascosphaeraceae</taxon>
        <taxon>Ascosphaera</taxon>
    </lineage>
</organism>
<dbReference type="Pfam" id="PF01266">
    <property type="entry name" value="DAO"/>
    <property type="match status" value="1"/>
</dbReference>
<feature type="domain" description="FAD dependent oxidoreductase" evidence="7">
    <location>
        <begin position="11"/>
        <end position="390"/>
    </location>
</feature>